<feature type="region of interest" description="Disordered" evidence="7">
    <location>
        <begin position="255"/>
        <end position="282"/>
    </location>
</feature>
<evidence type="ECO:0000259" key="8">
    <source>
        <dbReference type="PROSITE" id="PS51462"/>
    </source>
</evidence>
<sequence length="442" mass="48422">MANKIDLRTSIATIISHIIAMLKNLTNGASNSALPSLLITRFLQLPAPIRSFATSNHFRVEQDDKLLTEALRGQTASNGFSPIMASAKDRKPPAIPKPSASVLLISPTNQVLLLQRVKQSSAFPSAHVFPGGNVSPSHDGDLPAPDHPDRHLDNAVYRLAAVRETFEESGILLARNNGFGRLLEVPEPEREEGRKLIHGNRIPFTTWLAQKGGRADVEGLVPFTRWVTPTNVPKRFTTQMYLYFLPTLSSAPITEGLRDDGNDDGYDDEAEGQRIPVPTTDGGLEHTTARFLPASAWLRLAQEGRIILFPPQFFLLHQVAQHFDALPSPTAYGSISRVPVSREELEARRQRLREFVATGDPPWTEKCISPTVMPARDGKKREDGRVVLGLQRPGPEVEAEGSGRRGVEGECVLVEFKKDGPRKLAVVTREEALGGGSGGARL</sequence>
<keyword evidence="4" id="KW-0378">Hydrolase</keyword>
<reference evidence="10" key="2">
    <citation type="submission" date="2023-06" db="EMBL/GenBank/DDBJ databases">
        <title>Black Yeasts Isolated from many extreme environments.</title>
        <authorList>
            <person name="Coleine C."/>
            <person name="Stajich J.E."/>
            <person name="Selbmann L."/>
        </authorList>
    </citation>
    <scope>NUCLEOTIDE SEQUENCE</scope>
    <source>
        <strain evidence="10">CCFEE 5200</strain>
    </source>
</reference>
<feature type="domain" description="Nudix hydrolase" evidence="8">
    <location>
        <begin position="95"/>
        <end position="314"/>
    </location>
</feature>
<gene>
    <name evidence="9" type="ORF">LTR82_011124</name>
    <name evidence="10" type="ORF">LTR91_005742</name>
</gene>
<keyword evidence="6" id="KW-0464">Manganese</keyword>
<evidence type="ECO:0000313" key="12">
    <source>
        <dbReference type="Proteomes" id="UP001175353"/>
    </source>
</evidence>
<evidence type="ECO:0000256" key="3">
    <source>
        <dbReference type="ARBA" id="ARBA00022723"/>
    </source>
</evidence>
<protein>
    <recommendedName>
        <fullName evidence="8">Nudix hydrolase domain-containing protein</fullName>
    </recommendedName>
</protein>
<evidence type="ECO:0000313" key="11">
    <source>
        <dbReference type="Proteomes" id="UP001168146"/>
    </source>
</evidence>
<dbReference type="SUPFAM" id="SSF55811">
    <property type="entry name" value="Nudix"/>
    <property type="match status" value="1"/>
</dbReference>
<reference evidence="9" key="1">
    <citation type="submission" date="2021-12" db="EMBL/GenBank/DDBJ databases">
        <title>Black yeast isolated from Biological Soil Crust.</title>
        <authorList>
            <person name="Kurbessoian T."/>
        </authorList>
    </citation>
    <scope>NUCLEOTIDE SEQUENCE</scope>
    <source>
        <strain evidence="9">CCFEE 5208</strain>
    </source>
</reference>
<dbReference type="Proteomes" id="UP001175353">
    <property type="component" value="Unassembled WGS sequence"/>
</dbReference>
<evidence type="ECO:0000313" key="10">
    <source>
        <dbReference type="EMBL" id="KAK1000298.1"/>
    </source>
</evidence>
<organism evidence="9 11">
    <name type="scientific">Friedmanniomyces endolithicus</name>
    <dbReference type="NCBI Taxonomy" id="329885"/>
    <lineage>
        <taxon>Eukaryota</taxon>
        <taxon>Fungi</taxon>
        <taxon>Dikarya</taxon>
        <taxon>Ascomycota</taxon>
        <taxon>Pezizomycotina</taxon>
        <taxon>Dothideomycetes</taxon>
        <taxon>Dothideomycetidae</taxon>
        <taxon>Mycosphaerellales</taxon>
        <taxon>Teratosphaeriaceae</taxon>
        <taxon>Friedmanniomyces</taxon>
    </lineage>
</organism>
<accession>A0AAN6FHH4</accession>
<evidence type="ECO:0000313" key="9">
    <source>
        <dbReference type="EMBL" id="KAK0317863.1"/>
    </source>
</evidence>
<dbReference type="Gene3D" id="3.90.79.10">
    <property type="entry name" value="Nucleoside Triphosphate Pyrophosphohydrolase"/>
    <property type="match status" value="1"/>
</dbReference>
<comment type="caution">
    <text evidence="9">The sequence shown here is derived from an EMBL/GenBank/DDBJ whole genome shotgun (WGS) entry which is preliminary data.</text>
</comment>
<comment type="cofactor">
    <cofactor evidence="1">
        <name>Mn(2+)</name>
        <dbReference type="ChEBI" id="CHEBI:29035"/>
    </cofactor>
</comment>
<comment type="cofactor">
    <cofactor evidence="2">
        <name>Mg(2+)</name>
        <dbReference type="ChEBI" id="CHEBI:18420"/>
    </cofactor>
</comment>
<dbReference type="PROSITE" id="PS51462">
    <property type="entry name" value="NUDIX"/>
    <property type="match status" value="1"/>
</dbReference>
<dbReference type="GO" id="GO:0005739">
    <property type="term" value="C:mitochondrion"/>
    <property type="evidence" value="ECO:0007669"/>
    <property type="project" value="TreeGrafter"/>
</dbReference>
<dbReference type="InterPro" id="IPR000086">
    <property type="entry name" value="NUDIX_hydrolase_dom"/>
</dbReference>
<dbReference type="GO" id="GO:0016818">
    <property type="term" value="F:hydrolase activity, acting on acid anhydrides, in phosphorus-containing anhydrides"/>
    <property type="evidence" value="ECO:0007669"/>
    <property type="project" value="InterPro"/>
</dbReference>
<dbReference type="GO" id="GO:0046872">
    <property type="term" value="F:metal ion binding"/>
    <property type="evidence" value="ECO:0007669"/>
    <property type="project" value="UniProtKB-KW"/>
</dbReference>
<keyword evidence="3" id="KW-0479">Metal-binding</keyword>
<evidence type="ECO:0000256" key="1">
    <source>
        <dbReference type="ARBA" id="ARBA00001936"/>
    </source>
</evidence>
<evidence type="ECO:0000256" key="5">
    <source>
        <dbReference type="ARBA" id="ARBA00022842"/>
    </source>
</evidence>
<keyword evidence="5" id="KW-0460">Magnesium</keyword>
<dbReference type="InterPro" id="IPR039121">
    <property type="entry name" value="NUDT19"/>
</dbReference>
<proteinExistence type="predicted"/>
<dbReference type="Proteomes" id="UP001168146">
    <property type="component" value="Unassembled WGS sequence"/>
</dbReference>
<dbReference type="AlphaFoldDB" id="A0AAN6FHH4"/>
<dbReference type="EMBL" id="JASUXU010000040">
    <property type="protein sequence ID" value="KAK0317863.1"/>
    <property type="molecule type" value="Genomic_DNA"/>
</dbReference>
<feature type="compositionally biased region" description="Acidic residues" evidence="7">
    <location>
        <begin position="261"/>
        <end position="270"/>
    </location>
</feature>
<evidence type="ECO:0000256" key="6">
    <source>
        <dbReference type="ARBA" id="ARBA00023211"/>
    </source>
</evidence>
<dbReference type="PANTHER" id="PTHR12318:SF0">
    <property type="entry name" value="ACYL-COENZYME A DIPHOSPHATASE NUDT19"/>
    <property type="match status" value="1"/>
</dbReference>
<dbReference type="InterPro" id="IPR015797">
    <property type="entry name" value="NUDIX_hydrolase-like_dom_sf"/>
</dbReference>
<dbReference type="PANTHER" id="PTHR12318">
    <property type="entry name" value="TESTOSTERONE-REGULATED PROTEIN RP2"/>
    <property type="match status" value="1"/>
</dbReference>
<evidence type="ECO:0000256" key="4">
    <source>
        <dbReference type="ARBA" id="ARBA00022801"/>
    </source>
</evidence>
<name>A0AAN6FHH4_9PEZI</name>
<evidence type="ECO:0000256" key="7">
    <source>
        <dbReference type="SAM" id="MobiDB-lite"/>
    </source>
</evidence>
<dbReference type="CDD" id="cd18870">
    <property type="entry name" value="NUDIX_AcylCoAdiphos_Nudt19"/>
    <property type="match status" value="1"/>
</dbReference>
<keyword evidence="12" id="KW-1185">Reference proteome</keyword>
<evidence type="ECO:0000256" key="2">
    <source>
        <dbReference type="ARBA" id="ARBA00001946"/>
    </source>
</evidence>
<dbReference type="EMBL" id="JAUJLE010000037">
    <property type="protein sequence ID" value="KAK1000298.1"/>
    <property type="molecule type" value="Genomic_DNA"/>
</dbReference>